<dbReference type="InterPro" id="IPR013216">
    <property type="entry name" value="Methyltransf_11"/>
</dbReference>
<dbReference type="Proteomes" id="UP000177817">
    <property type="component" value="Unassembled WGS sequence"/>
</dbReference>
<proteinExistence type="predicted"/>
<dbReference type="GO" id="GO:0008757">
    <property type="term" value="F:S-adenosylmethionine-dependent methyltransferase activity"/>
    <property type="evidence" value="ECO:0007669"/>
    <property type="project" value="InterPro"/>
</dbReference>
<dbReference type="SUPFAM" id="SSF53335">
    <property type="entry name" value="S-adenosyl-L-methionine-dependent methyltransferases"/>
    <property type="match status" value="1"/>
</dbReference>
<feature type="transmembrane region" description="Helical" evidence="1">
    <location>
        <begin position="206"/>
        <end position="228"/>
    </location>
</feature>
<accession>A0A1G2BNN1</accession>
<organism evidence="3 4">
    <name type="scientific">Candidatus Komeilibacteria bacterium RIFCSPHIGHO2_01_FULL_52_14</name>
    <dbReference type="NCBI Taxonomy" id="1798549"/>
    <lineage>
        <taxon>Bacteria</taxon>
        <taxon>Candidatus Komeiliibacteriota</taxon>
    </lineage>
</organism>
<sequence length="247" mass="27963">MKHGVADFRLNGKDEVTESFDIRIRNFFKRWPRAYYFIATIFGPLMFTGISPKKFATRYCTPDLLSVNIGSGPRPLVAGILNLDIVPYKGVSVIADTVRTPFATNSVDVVVCNEVIEHVERPEELAREIARIVTPGGSVYLTMPFLYPFHASPSDFSRWTEPGVALLFSDFTVREKGVRAGPFSALTVLCCYLFATVFSFNSKQLFWILMNVSLFIFFPIKIFDLIVFRFSTAPYAAALTYYVLQKK</sequence>
<feature type="domain" description="Methyltransferase type 11" evidence="2">
    <location>
        <begin position="93"/>
        <end position="140"/>
    </location>
</feature>
<feature type="transmembrane region" description="Helical" evidence="1">
    <location>
        <begin position="183"/>
        <end position="200"/>
    </location>
</feature>
<gene>
    <name evidence="3" type="ORF">A2677_04135</name>
</gene>
<keyword evidence="1" id="KW-0812">Transmembrane</keyword>
<feature type="transmembrane region" description="Helical" evidence="1">
    <location>
        <begin position="34"/>
        <end position="50"/>
    </location>
</feature>
<dbReference type="Gene3D" id="3.40.50.150">
    <property type="entry name" value="Vaccinia Virus protein VP39"/>
    <property type="match status" value="1"/>
</dbReference>
<protein>
    <recommendedName>
        <fullName evidence="2">Methyltransferase type 11 domain-containing protein</fullName>
    </recommendedName>
</protein>
<evidence type="ECO:0000259" key="2">
    <source>
        <dbReference type="Pfam" id="PF08241"/>
    </source>
</evidence>
<dbReference type="AlphaFoldDB" id="A0A1G2BNN1"/>
<keyword evidence="1" id="KW-0472">Membrane</keyword>
<evidence type="ECO:0000313" key="3">
    <source>
        <dbReference type="EMBL" id="OGY90189.1"/>
    </source>
</evidence>
<dbReference type="InterPro" id="IPR029063">
    <property type="entry name" value="SAM-dependent_MTases_sf"/>
</dbReference>
<dbReference type="EMBL" id="MHKK01000015">
    <property type="protein sequence ID" value="OGY90189.1"/>
    <property type="molecule type" value="Genomic_DNA"/>
</dbReference>
<dbReference type="Pfam" id="PF08241">
    <property type="entry name" value="Methyltransf_11"/>
    <property type="match status" value="1"/>
</dbReference>
<comment type="caution">
    <text evidence="3">The sequence shown here is derived from an EMBL/GenBank/DDBJ whole genome shotgun (WGS) entry which is preliminary data.</text>
</comment>
<evidence type="ECO:0000313" key="4">
    <source>
        <dbReference type="Proteomes" id="UP000177817"/>
    </source>
</evidence>
<evidence type="ECO:0000256" key="1">
    <source>
        <dbReference type="SAM" id="Phobius"/>
    </source>
</evidence>
<name>A0A1G2BNN1_9BACT</name>
<reference evidence="3 4" key="1">
    <citation type="journal article" date="2016" name="Nat. Commun.">
        <title>Thousands of microbial genomes shed light on interconnected biogeochemical processes in an aquifer system.</title>
        <authorList>
            <person name="Anantharaman K."/>
            <person name="Brown C.T."/>
            <person name="Hug L.A."/>
            <person name="Sharon I."/>
            <person name="Castelle C.J."/>
            <person name="Probst A.J."/>
            <person name="Thomas B.C."/>
            <person name="Singh A."/>
            <person name="Wilkins M.J."/>
            <person name="Karaoz U."/>
            <person name="Brodie E.L."/>
            <person name="Williams K.H."/>
            <person name="Hubbard S.S."/>
            <person name="Banfield J.F."/>
        </authorList>
    </citation>
    <scope>NUCLEOTIDE SEQUENCE [LARGE SCALE GENOMIC DNA]</scope>
</reference>
<keyword evidence="1" id="KW-1133">Transmembrane helix</keyword>